<organism evidence="1">
    <name type="scientific">marine metagenome</name>
    <dbReference type="NCBI Taxonomy" id="408172"/>
    <lineage>
        <taxon>unclassified sequences</taxon>
        <taxon>metagenomes</taxon>
        <taxon>ecological metagenomes</taxon>
    </lineage>
</organism>
<protein>
    <submittedName>
        <fullName evidence="1">Uncharacterized protein</fullName>
    </submittedName>
</protein>
<accession>A0A382UTR2</accession>
<evidence type="ECO:0000313" key="1">
    <source>
        <dbReference type="EMBL" id="SVD37600.1"/>
    </source>
</evidence>
<name>A0A382UTR2_9ZZZZ</name>
<sequence>MRNYLIFTLLSLILSSFYMVNEVNANSEFIVYNTKGSYNLGCELDKTCFEPY</sequence>
<dbReference type="EMBL" id="UINC01146710">
    <property type="protein sequence ID" value="SVD37600.1"/>
    <property type="molecule type" value="Genomic_DNA"/>
</dbReference>
<reference evidence="1" key="1">
    <citation type="submission" date="2018-05" db="EMBL/GenBank/DDBJ databases">
        <authorList>
            <person name="Lanie J.A."/>
            <person name="Ng W.-L."/>
            <person name="Kazmierczak K.M."/>
            <person name="Andrzejewski T.M."/>
            <person name="Davidsen T.M."/>
            <person name="Wayne K.J."/>
            <person name="Tettelin H."/>
            <person name="Glass J.I."/>
            <person name="Rusch D."/>
            <person name="Podicherti R."/>
            <person name="Tsui H.-C.T."/>
            <person name="Winkler M.E."/>
        </authorList>
    </citation>
    <scope>NUCLEOTIDE SEQUENCE</scope>
</reference>
<gene>
    <name evidence="1" type="ORF">METZ01_LOCUS390454</name>
</gene>
<feature type="non-terminal residue" evidence="1">
    <location>
        <position position="52"/>
    </location>
</feature>
<proteinExistence type="predicted"/>
<dbReference type="AlphaFoldDB" id="A0A382UTR2"/>